<dbReference type="InterPro" id="IPR037523">
    <property type="entry name" value="VOC_core"/>
</dbReference>
<dbReference type="InterPro" id="IPR029068">
    <property type="entry name" value="Glyas_Bleomycin-R_OHBP_Dase"/>
</dbReference>
<dbReference type="PANTHER" id="PTHR46142">
    <property type="match status" value="1"/>
</dbReference>
<dbReference type="CDD" id="cd07245">
    <property type="entry name" value="VOC_like"/>
    <property type="match status" value="1"/>
</dbReference>
<dbReference type="PROSITE" id="PS51819">
    <property type="entry name" value="VOC"/>
    <property type="match status" value="1"/>
</dbReference>
<evidence type="ECO:0000313" key="3">
    <source>
        <dbReference type="Proteomes" id="UP001222027"/>
    </source>
</evidence>
<reference evidence="2 3" key="1">
    <citation type="submission" date="2022-12" db="EMBL/GenBank/DDBJ databases">
        <title>Chromosome-scale assembly of the Ensete ventricosum genome.</title>
        <authorList>
            <person name="Dussert Y."/>
            <person name="Stocks J."/>
            <person name="Wendawek A."/>
            <person name="Woldeyes F."/>
            <person name="Nichols R.A."/>
            <person name="Borrell J.S."/>
        </authorList>
    </citation>
    <scope>NUCLEOTIDE SEQUENCE [LARGE SCALE GENOMIC DNA]</scope>
    <source>
        <strain evidence="3">cv. Maze</strain>
        <tissue evidence="2">Seeds</tissue>
    </source>
</reference>
<evidence type="ECO:0000313" key="2">
    <source>
        <dbReference type="EMBL" id="KAJ8499685.1"/>
    </source>
</evidence>
<evidence type="ECO:0000259" key="1">
    <source>
        <dbReference type="PROSITE" id="PS51819"/>
    </source>
</evidence>
<keyword evidence="3" id="KW-1185">Reference proteome</keyword>
<dbReference type="Gene3D" id="3.10.180.10">
    <property type="entry name" value="2,3-Dihydroxybiphenyl 1,2-Dioxygenase, domain 1"/>
    <property type="match status" value="1"/>
</dbReference>
<proteinExistence type="predicted"/>
<dbReference type="Pfam" id="PF00903">
    <property type="entry name" value="Glyoxalase"/>
    <property type="match status" value="1"/>
</dbReference>
<accession>A0AAV8Q1Z2</accession>
<organism evidence="2 3">
    <name type="scientific">Ensete ventricosum</name>
    <name type="common">Abyssinian banana</name>
    <name type="synonym">Musa ensete</name>
    <dbReference type="NCBI Taxonomy" id="4639"/>
    <lineage>
        <taxon>Eukaryota</taxon>
        <taxon>Viridiplantae</taxon>
        <taxon>Streptophyta</taxon>
        <taxon>Embryophyta</taxon>
        <taxon>Tracheophyta</taxon>
        <taxon>Spermatophyta</taxon>
        <taxon>Magnoliopsida</taxon>
        <taxon>Liliopsida</taxon>
        <taxon>Zingiberales</taxon>
        <taxon>Musaceae</taxon>
        <taxon>Ensete</taxon>
    </lineage>
</organism>
<dbReference type="SUPFAM" id="SSF54593">
    <property type="entry name" value="Glyoxalase/Bleomycin resistance protein/Dihydroxybiphenyl dioxygenase"/>
    <property type="match status" value="1"/>
</dbReference>
<dbReference type="EMBL" id="JAQQAF010000003">
    <property type="protein sequence ID" value="KAJ8499685.1"/>
    <property type="molecule type" value="Genomic_DNA"/>
</dbReference>
<sequence length="182" mass="20548">MKSSLPQKKSCDPIPLPVVSLNHVSFLCSSLHESVRFYEEVLGFQLIRRPSSFDFEGAWFYNYGIGIHLVQSPEAVSKPSEINPKGDHISFQCADMGRVKTRLDQMGISYVTAVVTEGGIRVDQLFFHDPDNNMIEICDCDKLPIVPLSFPFAPLKTPQFSTGSNQNLRRHRSFASIGWIRQ</sequence>
<dbReference type="PANTHER" id="PTHR46142:SF4">
    <property type="entry name" value="OS04G0538900 PROTEIN"/>
    <property type="match status" value="1"/>
</dbReference>
<protein>
    <recommendedName>
        <fullName evidence="1">VOC domain-containing protein</fullName>
    </recommendedName>
</protein>
<comment type="caution">
    <text evidence="2">The sequence shown here is derived from an EMBL/GenBank/DDBJ whole genome shotgun (WGS) entry which is preliminary data.</text>
</comment>
<name>A0AAV8Q1Z2_ENSVE</name>
<feature type="domain" description="VOC" evidence="1">
    <location>
        <begin position="20"/>
        <end position="140"/>
    </location>
</feature>
<dbReference type="AlphaFoldDB" id="A0AAV8Q1Z2"/>
<gene>
    <name evidence="2" type="ORF">OPV22_010237</name>
</gene>
<dbReference type="InterPro" id="IPR004360">
    <property type="entry name" value="Glyas_Fos-R_dOase_dom"/>
</dbReference>
<dbReference type="Proteomes" id="UP001222027">
    <property type="component" value="Unassembled WGS sequence"/>
</dbReference>